<dbReference type="OrthoDB" id="3176202at2759"/>
<protein>
    <submittedName>
        <fullName evidence="6">Uncharacterized protein</fullName>
    </submittedName>
</protein>
<feature type="compositionally biased region" description="Polar residues" evidence="5">
    <location>
        <begin position="713"/>
        <end position="730"/>
    </location>
</feature>
<dbReference type="GO" id="GO:0008270">
    <property type="term" value="F:zinc ion binding"/>
    <property type="evidence" value="ECO:0007669"/>
    <property type="project" value="UniProtKB-KW"/>
</dbReference>
<dbReference type="PANTHER" id="PTHR24379">
    <property type="entry name" value="KRAB AND ZINC FINGER DOMAIN-CONTAINING"/>
    <property type="match status" value="1"/>
</dbReference>
<dbReference type="AlphaFoldDB" id="A0A8J1XXW6"/>
<evidence type="ECO:0000313" key="6">
    <source>
        <dbReference type="EMBL" id="CAH1791791.1"/>
    </source>
</evidence>
<organism evidence="6 7">
    <name type="scientific">Owenia fusiformis</name>
    <name type="common">Polychaete worm</name>
    <dbReference type="NCBI Taxonomy" id="6347"/>
    <lineage>
        <taxon>Eukaryota</taxon>
        <taxon>Metazoa</taxon>
        <taxon>Spiralia</taxon>
        <taxon>Lophotrochozoa</taxon>
        <taxon>Annelida</taxon>
        <taxon>Polychaeta</taxon>
        <taxon>Sedentaria</taxon>
        <taxon>Canalipalpata</taxon>
        <taxon>Sabellida</taxon>
        <taxon>Oweniida</taxon>
        <taxon>Oweniidae</taxon>
        <taxon>Owenia</taxon>
    </lineage>
</organism>
<evidence type="ECO:0000256" key="5">
    <source>
        <dbReference type="SAM" id="MobiDB-lite"/>
    </source>
</evidence>
<evidence type="ECO:0000256" key="2">
    <source>
        <dbReference type="ARBA" id="ARBA00022737"/>
    </source>
</evidence>
<evidence type="ECO:0000256" key="1">
    <source>
        <dbReference type="ARBA" id="ARBA00022723"/>
    </source>
</evidence>
<dbReference type="InterPro" id="IPR013087">
    <property type="entry name" value="Znf_C2H2_type"/>
</dbReference>
<feature type="region of interest" description="Disordered" evidence="5">
    <location>
        <begin position="152"/>
        <end position="183"/>
    </location>
</feature>
<dbReference type="SMART" id="SM00355">
    <property type="entry name" value="ZnF_C2H2"/>
    <property type="match status" value="15"/>
</dbReference>
<dbReference type="EMBL" id="CAIIXF020000008">
    <property type="protein sequence ID" value="CAH1791791.1"/>
    <property type="molecule type" value="Genomic_DNA"/>
</dbReference>
<reference evidence="6" key="1">
    <citation type="submission" date="2022-03" db="EMBL/GenBank/DDBJ databases">
        <authorList>
            <person name="Martin C."/>
        </authorList>
    </citation>
    <scope>NUCLEOTIDE SEQUENCE</scope>
</reference>
<feature type="region of interest" description="Disordered" evidence="5">
    <location>
        <begin position="713"/>
        <end position="772"/>
    </location>
</feature>
<accession>A0A8J1XXW6</accession>
<keyword evidence="1" id="KW-0479">Metal-binding</keyword>
<keyword evidence="4" id="KW-0862">Zinc</keyword>
<keyword evidence="3" id="KW-0863">Zinc-finger</keyword>
<proteinExistence type="predicted"/>
<dbReference type="Pfam" id="PF00096">
    <property type="entry name" value="zf-C2H2"/>
    <property type="match status" value="1"/>
</dbReference>
<dbReference type="Proteomes" id="UP000749559">
    <property type="component" value="Unassembled WGS sequence"/>
</dbReference>
<name>A0A8J1XXW6_OWEFU</name>
<evidence type="ECO:0000256" key="3">
    <source>
        <dbReference type="ARBA" id="ARBA00022771"/>
    </source>
</evidence>
<keyword evidence="7" id="KW-1185">Reference proteome</keyword>
<dbReference type="InterPro" id="IPR036236">
    <property type="entry name" value="Znf_C2H2_sf"/>
</dbReference>
<sequence length="942" mass="107981">MASHQPTKPSDPSDGFKCPQCGKCFQKRTVFKYHQDMHILENTFSGSEPKQKTPFQSGSNNPVTVCPSKSYELSHSKYDKDLDILQSIFSSETPTYVKESAPQIDSPPAIQCKVCKLPFSNEQDLLNHSYIDCIRVSSGNKVSKLPERTRAKMGVNIEPLNEPQGHGDKRSRSRSPERDLKRLKVPPVSDSVTAVLKSFTYKCNNCSGEFTNFKRLKMHQIDGCNKPIDVIDDGGNEKNDTPEPVKDSLPVMGSKSYLQNKICAGCALTFETIGDLEDHLRGSKQPECWSKSFPDKVMTANKNFPCGDCFERFTKLDDLFEHDNNCTGYTCFKCSIRFDSAVALSEHAISHGMWKCRHCPKSYPKKKQMMMHIKLEHPEQLGIKINPGDEKIVKCRLCRQIFQKPESLEIHMKEHKEVPTLPCEECDRIFTFKWELKSHLKETHGMTLAEHECISCGAKFPKLRGLRHHYRVDCKGEKKVCFRCNMTFEDHNLFKEHMEEHKEQWRARFKHVQFKCKRCHKVFGDHKTLQYHIYSCTGVPSRLPGNVQSKLPENVPSTFSKTQKSNGGNSCPACKTDFEDLFNFQMHIYSGRCSSSAETSDTRSEVVMAQRGNHSVPENADSESVWKSGEQNQFISAQDNPGISDTRSLTHKEYGSVQKRMENPNWNSGQQNEYAFTSDSAEIYSQIGTQNKYGSVQDNLGISVTRSLTHQEYGSIHNSSGNPDWSSGQQNEHDSVQDNSRIPNPRIETQQKHVPLTNNSEKSPLEETPSSVVDSSKLVGTMVCKHCNKHFFSKKKFNSHVRYSFCDLSEDQIYKCILCNQRFRTDKQLFTHMKKCPRQDANVDLEALKKKEEKRLVKKARKQQKIEQAAEENRICPYCGRVSHSQMALEEHKRRHIEEPTIKCITCDKLFYTQQALENHELWHINPFNPKARKPHARSLKK</sequence>
<evidence type="ECO:0000256" key="4">
    <source>
        <dbReference type="ARBA" id="ARBA00022833"/>
    </source>
</evidence>
<dbReference type="PROSITE" id="PS50157">
    <property type="entry name" value="ZINC_FINGER_C2H2_2"/>
    <property type="match status" value="6"/>
</dbReference>
<comment type="caution">
    <text evidence="6">The sequence shown here is derived from an EMBL/GenBank/DDBJ whole genome shotgun (WGS) entry which is preliminary data.</text>
</comment>
<feature type="region of interest" description="Disordered" evidence="5">
    <location>
        <begin position="44"/>
        <end position="63"/>
    </location>
</feature>
<dbReference type="SUPFAM" id="SSF57667">
    <property type="entry name" value="beta-beta-alpha zinc fingers"/>
    <property type="match status" value="3"/>
</dbReference>
<dbReference type="Gene3D" id="3.30.160.60">
    <property type="entry name" value="Classic Zinc Finger"/>
    <property type="match status" value="4"/>
</dbReference>
<dbReference type="PANTHER" id="PTHR24379:SF121">
    <property type="entry name" value="C2H2-TYPE DOMAIN-CONTAINING PROTEIN"/>
    <property type="match status" value="1"/>
</dbReference>
<gene>
    <name evidence="6" type="ORF">OFUS_LOCUS16838</name>
</gene>
<dbReference type="Pfam" id="PF13912">
    <property type="entry name" value="zf-C2H2_6"/>
    <property type="match status" value="1"/>
</dbReference>
<evidence type="ECO:0000313" key="7">
    <source>
        <dbReference type="Proteomes" id="UP000749559"/>
    </source>
</evidence>
<feature type="compositionally biased region" description="Basic and acidic residues" evidence="5">
    <location>
        <begin position="165"/>
        <end position="182"/>
    </location>
</feature>
<feature type="compositionally biased region" description="Polar residues" evidence="5">
    <location>
        <begin position="756"/>
        <end position="772"/>
    </location>
</feature>
<keyword evidence="2" id="KW-0677">Repeat</keyword>
<dbReference type="PROSITE" id="PS00028">
    <property type="entry name" value="ZINC_FINGER_C2H2_1"/>
    <property type="match status" value="6"/>
</dbReference>